<dbReference type="InterPro" id="IPR001492">
    <property type="entry name" value="Flagellin"/>
</dbReference>
<evidence type="ECO:0000313" key="3">
    <source>
        <dbReference type="Proteomes" id="UP000186456"/>
    </source>
</evidence>
<feature type="domain" description="Flagellin N-terminal" evidence="1">
    <location>
        <begin position="8"/>
        <end position="141"/>
    </location>
</feature>
<keyword evidence="2" id="KW-0966">Cell projection</keyword>
<name>A0A1H0KZ29_MICTS</name>
<dbReference type="Gene3D" id="1.20.1330.10">
    <property type="entry name" value="f41 fragment of flagellin, N-terminal domain"/>
    <property type="match status" value="1"/>
</dbReference>
<accession>A0A1H0KZ29</accession>
<dbReference type="Pfam" id="PF00669">
    <property type="entry name" value="Flagellin_N"/>
    <property type="match status" value="1"/>
</dbReference>
<dbReference type="GO" id="GO:0005198">
    <property type="term" value="F:structural molecule activity"/>
    <property type="evidence" value="ECO:0007669"/>
    <property type="project" value="InterPro"/>
</dbReference>
<organism evidence="2 3">
    <name type="scientific">Microbacterium testaceum (strain StLB037)</name>
    <dbReference type="NCBI Taxonomy" id="979556"/>
    <lineage>
        <taxon>Bacteria</taxon>
        <taxon>Bacillati</taxon>
        <taxon>Actinomycetota</taxon>
        <taxon>Actinomycetes</taxon>
        <taxon>Micrococcales</taxon>
        <taxon>Microbacteriaceae</taxon>
        <taxon>Microbacterium</taxon>
    </lineage>
</organism>
<proteinExistence type="predicted"/>
<sequence>MIGRITSSTVNQQALRTLQAGLADRARLQDQATSQRALRAPSDDPTAAAAILGVHGEQARASQFSRNISDALTWVTTADTALGASIDLLNRARDLTAQGANSGALSPAARDSIAAELDSVSREILSHANTTVLGRTVFAGTGDSGRAFDPATFVFTGVAGSSVERRVSDNEKVRVDVDGADAFGAGDASVFATLQGIAADLRAGVDVGARLADVDAHLKQLVTARGVTGAQQAQIERAQATNASVSVDLETRRAAVENVDTLEVYIKLQSAELVYQSALQVTAKTLQTTLLEFVR</sequence>
<evidence type="ECO:0000259" key="1">
    <source>
        <dbReference type="Pfam" id="PF00669"/>
    </source>
</evidence>
<dbReference type="InterPro" id="IPR001029">
    <property type="entry name" value="Flagellin_N"/>
</dbReference>
<dbReference type="GO" id="GO:0009424">
    <property type="term" value="C:bacterial-type flagellum hook"/>
    <property type="evidence" value="ECO:0007669"/>
    <property type="project" value="InterPro"/>
</dbReference>
<dbReference type="AlphaFoldDB" id="A0A1H0KZ29"/>
<dbReference type="PANTHER" id="PTHR42792:SF1">
    <property type="entry name" value="FLAGELLAR HOOK-ASSOCIATED PROTEIN 3"/>
    <property type="match status" value="1"/>
</dbReference>
<reference evidence="2 3" key="1">
    <citation type="submission" date="2016-10" db="EMBL/GenBank/DDBJ databases">
        <authorList>
            <person name="de Groot N.N."/>
        </authorList>
    </citation>
    <scope>NUCLEOTIDE SEQUENCE [LARGE SCALE GENOMIC DNA]</scope>
    <source>
        <strain evidence="2 3">StLB037</strain>
    </source>
</reference>
<dbReference type="InterPro" id="IPR013384">
    <property type="entry name" value="Flagell_FlgL"/>
</dbReference>
<dbReference type="EMBL" id="FNJN01000001">
    <property type="protein sequence ID" value="SDO60980.1"/>
    <property type="molecule type" value="Genomic_DNA"/>
</dbReference>
<gene>
    <name evidence="2" type="ORF">SAMN04487788_0257</name>
</gene>
<dbReference type="SUPFAM" id="SSF64518">
    <property type="entry name" value="Phase 1 flagellin"/>
    <property type="match status" value="1"/>
</dbReference>
<keyword evidence="2" id="KW-0969">Cilium</keyword>
<protein>
    <submittedName>
        <fullName evidence="2">Flagellar hook-associated protein 3 FlgL</fullName>
    </submittedName>
</protein>
<keyword evidence="2" id="KW-0282">Flagellum</keyword>
<dbReference type="NCBIfam" id="TIGR02550">
    <property type="entry name" value="flagell_flgL"/>
    <property type="match status" value="1"/>
</dbReference>
<dbReference type="PANTHER" id="PTHR42792">
    <property type="entry name" value="FLAGELLIN"/>
    <property type="match status" value="1"/>
</dbReference>
<dbReference type="Proteomes" id="UP000186456">
    <property type="component" value="Unassembled WGS sequence"/>
</dbReference>
<dbReference type="RefSeq" id="WP_074694153.1">
    <property type="nucleotide sequence ID" value="NZ_FNJN01000001.1"/>
</dbReference>
<dbReference type="GO" id="GO:0071973">
    <property type="term" value="P:bacterial-type flagellum-dependent cell motility"/>
    <property type="evidence" value="ECO:0007669"/>
    <property type="project" value="InterPro"/>
</dbReference>
<evidence type="ECO:0000313" key="2">
    <source>
        <dbReference type="EMBL" id="SDO60980.1"/>
    </source>
</evidence>